<name>A0A9Q9AES7_9PEZI</name>
<keyword evidence="3" id="KW-1185">Reference proteome</keyword>
<dbReference type="AlphaFoldDB" id="A0A9Q9AES7"/>
<dbReference type="Proteomes" id="UP001056384">
    <property type="component" value="Chromosome 1"/>
</dbReference>
<accession>A0A9Q9AES7</accession>
<evidence type="ECO:0000313" key="2">
    <source>
        <dbReference type="EMBL" id="USW48139.1"/>
    </source>
</evidence>
<proteinExistence type="predicted"/>
<evidence type="ECO:0000313" key="3">
    <source>
        <dbReference type="Proteomes" id="UP001056384"/>
    </source>
</evidence>
<feature type="compositionally biased region" description="Polar residues" evidence="1">
    <location>
        <begin position="337"/>
        <end position="347"/>
    </location>
</feature>
<feature type="compositionally biased region" description="Polar residues" evidence="1">
    <location>
        <begin position="396"/>
        <end position="427"/>
    </location>
</feature>
<gene>
    <name evidence="2" type="ORF">Slin15195_G014580</name>
</gene>
<reference evidence="2" key="1">
    <citation type="submission" date="2022-06" db="EMBL/GenBank/DDBJ databases">
        <title>Complete genome sequences of two strains of the flax pathogen Septoria linicola.</title>
        <authorList>
            <person name="Lapalu N."/>
            <person name="Simon A."/>
            <person name="Demenou B."/>
            <person name="Paumier D."/>
            <person name="Guillot M.-P."/>
            <person name="Gout L."/>
            <person name="Valade R."/>
        </authorList>
    </citation>
    <scope>NUCLEOTIDE SEQUENCE</scope>
    <source>
        <strain evidence="2">SE15195</strain>
    </source>
</reference>
<protein>
    <submittedName>
        <fullName evidence="2">Uncharacterized protein</fullName>
    </submittedName>
</protein>
<organism evidence="2 3">
    <name type="scientific">Septoria linicola</name>
    <dbReference type="NCBI Taxonomy" id="215465"/>
    <lineage>
        <taxon>Eukaryota</taxon>
        <taxon>Fungi</taxon>
        <taxon>Dikarya</taxon>
        <taxon>Ascomycota</taxon>
        <taxon>Pezizomycotina</taxon>
        <taxon>Dothideomycetes</taxon>
        <taxon>Dothideomycetidae</taxon>
        <taxon>Mycosphaerellales</taxon>
        <taxon>Mycosphaerellaceae</taxon>
        <taxon>Septoria</taxon>
    </lineage>
</organism>
<feature type="region of interest" description="Disordered" evidence="1">
    <location>
        <begin position="290"/>
        <end position="480"/>
    </location>
</feature>
<feature type="region of interest" description="Disordered" evidence="1">
    <location>
        <begin position="161"/>
        <end position="210"/>
    </location>
</feature>
<dbReference type="EMBL" id="CP099418">
    <property type="protein sequence ID" value="USW48139.1"/>
    <property type="molecule type" value="Genomic_DNA"/>
</dbReference>
<feature type="compositionally biased region" description="Polar residues" evidence="1">
    <location>
        <begin position="466"/>
        <end position="480"/>
    </location>
</feature>
<sequence>MNRLPIDLCLPLMKYSYAEADTAQDPIIWNHYTAVGLCVLLRGDNDGHGALQMDIIEKTTTKETVDLAHHIDIANASRRNAKQPGLSIKIEQLPIFGITRDVLLALRFRTSTGRARRIQLRLQDVTQCNEVVSILKHRGLIFQDQRPTSSRLSTAVAVHDAPMSETRPLTSPHKSIQAVGSQHSQSPFHPPSMALGSLGQASQSASRMVHCDNTTRHRADDMLPGPTLTGLTRDRLAALDYASRPLSAGLSSPFAAPRTAPDLITRQVNSSDGASQSRTEPPRSVLGTAFASQQGSSDTVGPPPWTASSSNSVPLAARETAAPEPDLSRHHFPVGSANATKPSSRPSSALELPPLQTPRIAKAQATSASEKSLFDVPKLQESQSHGARASTEIEARQNSSYGAQPAVLSSNTRPQSAIGSSSEQAMTSRHIMPEHRSQKCSPRLNSLMDAPHELESDYEGGEAPGFSQQHTQAPAGSLNDQPILRHDFFRSATADIDQGDLLSRYAAQRPQDREAALNKFMMDRLADPAFATLCADVENCWRRIALGL</sequence>
<feature type="compositionally biased region" description="Polar residues" evidence="1">
    <location>
        <begin position="290"/>
        <end position="299"/>
    </location>
</feature>
<evidence type="ECO:0000256" key="1">
    <source>
        <dbReference type="SAM" id="MobiDB-lite"/>
    </source>
</evidence>
<feature type="compositionally biased region" description="Polar residues" evidence="1">
    <location>
        <begin position="167"/>
        <end position="180"/>
    </location>
</feature>